<evidence type="ECO:0000313" key="2">
    <source>
        <dbReference type="Proteomes" id="UP000447355"/>
    </source>
</evidence>
<dbReference type="RefSeq" id="WP_161081641.1">
    <property type="nucleotide sequence ID" value="NZ_WWCX01000001.1"/>
</dbReference>
<protein>
    <submittedName>
        <fullName evidence="1">Uncharacterized protein</fullName>
    </submittedName>
</protein>
<evidence type="ECO:0000313" key="1">
    <source>
        <dbReference type="EMBL" id="MYM92368.1"/>
    </source>
</evidence>
<proteinExistence type="predicted"/>
<reference evidence="1" key="1">
    <citation type="submission" date="2019-12" db="EMBL/GenBank/DDBJ databases">
        <title>Novel species isolated from a subtropical stream in China.</title>
        <authorList>
            <person name="Lu H."/>
        </authorList>
    </citation>
    <scope>NUCLEOTIDE SEQUENCE [LARGE SCALE GENOMIC DNA]</scope>
    <source>
        <strain evidence="1">FT81W</strain>
    </source>
</reference>
<accession>A0A845GH82</accession>
<comment type="caution">
    <text evidence="1">The sequence shown here is derived from an EMBL/GenBank/DDBJ whole genome shotgun (WGS) entry which is preliminary data.</text>
</comment>
<gene>
    <name evidence="1" type="ORF">GTP90_00670</name>
</gene>
<organism evidence="1 2">
    <name type="scientific">Duganella vulcania</name>
    <dbReference type="NCBI Taxonomy" id="2692166"/>
    <lineage>
        <taxon>Bacteria</taxon>
        <taxon>Pseudomonadati</taxon>
        <taxon>Pseudomonadota</taxon>
        <taxon>Betaproteobacteria</taxon>
        <taxon>Burkholderiales</taxon>
        <taxon>Oxalobacteraceae</taxon>
        <taxon>Telluria group</taxon>
        <taxon>Duganella</taxon>
    </lineage>
</organism>
<dbReference type="Proteomes" id="UP000447355">
    <property type="component" value="Unassembled WGS sequence"/>
</dbReference>
<name>A0A845GH82_9BURK</name>
<dbReference type="EMBL" id="WWCX01000001">
    <property type="protein sequence ID" value="MYM92368.1"/>
    <property type="molecule type" value="Genomic_DNA"/>
</dbReference>
<sequence length="322" mass="35109">MIDHAQIAGISVAWLQRPIGRLGPGCTFAVNEAGASEPGERGDAFGVRSVAGDCCSVLVEAKVSRGDFLRDASKAHRVQPCTGIGTFRYFAAPVGLIGLDELPDRWGLIEVDQFGHVHVRAGHVLVARGEQGVWRHEVNLRREWLLLAALLARVGRVDQFHGEMRRARRTIAQLSTRCEALESQVRGGTDLLTGGRSAVAMRKGESRGQWEQRVLQAEQSRASVEVPSERHASMTVDTLRVWLVDDCDYVAARTLESASEWYDLEVGAPLGGPRKFKEISTTASIRLDPSPDGVDATMADRIRLLHRAGVAFPAIIAGDGPY</sequence>
<dbReference type="AlphaFoldDB" id="A0A845GH82"/>